<dbReference type="RefSeq" id="WP_200586669.1">
    <property type="nucleotide sequence ID" value="NZ_JAEHFY010000016.1"/>
</dbReference>
<evidence type="ECO:0000313" key="3">
    <source>
        <dbReference type="Proteomes" id="UP000660024"/>
    </source>
</evidence>
<comment type="caution">
    <text evidence="2">The sequence shown here is derived from an EMBL/GenBank/DDBJ whole genome shotgun (WGS) entry which is preliminary data.</text>
</comment>
<accession>A0ABS1BLG7</accession>
<keyword evidence="3" id="KW-1185">Reference proteome</keyword>
<gene>
    <name evidence="2" type="ORF">I5M32_12020</name>
</gene>
<dbReference type="InterPro" id="IPR018739">
    <property type="entry name" value="DUF2281"/>
</dbReference>
<reference evidence="2 3" key="1">
    <citation type="submission" date="2020-12" db="EMBL/GenBank/DDBJ databases">
        <title>Bacterial novel species Pedobacter sp. SD-b isolated from soil.</title>
        <authorList>
            <person name="Jung H.-Y."/>
        </authorList>
    </citation>
    <scope>NUCLEOTIDE SEQUENCE [LARGE SCALE GENOMIC DNA]</scope>
    <source>
        <strain evidence="2 3">SD-b</strain>
    </source>
</reference>
<sequence>MNTLTLDKIKQLPVSKQQEVEDFVDFLVSKYINTELASESLAKRRLKSMGRFKGKIFISEDFNETPSDFKDYI</sequence>
<evidence type="ECO:0000259" key="1">
    <source>
        <dbReference type="Pfam" id="PF10047"/>
    </source>
</evidence>
<protein>
    <submittedName>
        <fullName evidence="2">DUF2281 domain-containing protein</fullName>
    </submittedName>
</protein>
<organism evidence="2 3">
    <name type="scientific">Pedobacter segetis</name>
    <dbReference type="NCBI Taxonomy" id="2793069"/>
    <lineage>
        <taxon>Bacteria</taxon>
        <taxon>Pseudomonadati</taxon>
        <taxon>Bacteroidota</taxon>
        <taxon>Sphingobacteriia</taxon>
        <taxon>Sphingobacteriales</taxon>
        <taxon>Sphingobacteriaceae</taxon>
        <taxon>Pedobacter</taxon>
    </lineage>
</organism>
<feature type="domain" description="DUF2281" evidence="1">
    <location>
        <begin position="7"/>
        <end position="72"/>
    </location>
</feature>
<name>A0ABS1BLG7_9SPHI</name>
<dbReference type="Proteomes" id="UP000660024">
    <property type="component" value="Unassembled WGS sequence"/>
</dbReference>
<dbReference type="Pfam" id="PF10047">
    <property type="entry name" value="DUF2281"/>
    <property type="match status" value="1"/>
</dbReference>
<dbReference type="EMBL" id="JAEHFY010000016">
    <property type="protein sequence ID" value="MBK0383686.1"/>
    <property type="molecule type" value="Genomic_DNA"/>
</dbReference>
<evidence type="ECO:0000313" key="2">
    <source>
        <dbReference type="EMBL" id="MBK0383686.1"/>
    </source>
</evidence>
<proteinExistence type="predicted"/>